<dbReference type="Pfam" id="PF16891">
    <property type="entry name" value="STPPase_N"/>
    <property type="match status" value="1"/>
</dbReference>
<dbReference type="GO" id="GO:0005737">
    <property type="term" value="C:cytoplasm"/>
    <property type="evidence" value="ECO:0007669"/>
    <property type="project" value="TreeGrafter"/>
</dbReference>
<feature type="compositionally biased region" description="Polar residues" evidence="8">
    <location>
        <begin position="40"/>
        <end position="51"/>
    </location>
</feature>
<evidence type="ECO:0000256" key="8">
    <source>
        <dbReference type="SAM" id="MobiDB-lite"/>
    </source>
</evidence>
<dbReference type="InterPro" id="IPR029052">
    <property type="entry name" value="Metallo-depent_PP-like"/>
</dbReference>
<dbReference type="Gene3D" id="3.60.21.10">
    <property type="match status" value="1"/>
</dbReference>
<protein>
    <recommendedName>
        <fullName evidence="7">Serine/threonine-protein phosphatase</fullName>
        <ecNumber evidence="7">3.1.3.16</ecNumber>
    </recommendedName>
</protein>
<comment type="catalytic activity">
    <reaction evidence="5">
        <text>O-phospho-L-seryl-[protein] + H2O = L-seryl-[protein] + phosphate</text>
        <dbReference type="Rhea" id="RHEA:20629"/>
        <dbReference type="Rhea" id="RHEA-COMP:9863"/>
        <dbReference type="Rhea" id="RHEA-COMP:11604"/>
        <dbReference type="ChEBI" id="CHEBI:15377"/>
        <dbReference type="ChEBI" id="CHEBI:29999"/>
        <dbReference type="ChEBI" id="CHEBI:43474"/>
        <dbReference type="ChEBI" id="CHEBI:83421"/>
        <dbReference type="EC" id="3.1.3.16"/>
    </reaction>
</comment>
<dbReference type="InterPro" id="IPR004843">
    <property type="entry name" value="Calcineurin-like_PHP"/>
</dbReference>
<dbReference type="AlphaFoldDB" id="A0A1A0H505"/>
<dbReference type="InterPro" id="IPR031675">
    <property type="entry name" value="STPPase_N"/>
</dbReference>
<keyword evidence="4" id="KW-0464">Manganese</keyword>
<dbReference type="OrthoDB" id="1930084at2759"/>
<comment type="similarity">
    <text evidence="7">Belongs to the PPP phosphatase family.</text>
</comment>
<evidence type="ECO:0000256" key="1">
    <source>
        <dbReference type="ARBA" id="ARBA00022723"/>
    </source>
</evidence>
<dbReference type="PANTHER" id="PTHR11668">
    <property type="entry name" value="SERINE/THREONINE PROTEIN PHOSPHATASE"/>
    <property type="match status" value="1"/>
</dbReference>
<evidence type="ECO:0000256" key="3">
    <source>
        <dbReference type="ARBA" id="ARBA00022912"/>
    </source>
</evidence>
<evidence type="ECO:0000256" key="5">
    <source>
        <dbReference type="ARBA" id="ARBA00047761"/>
    </source>
</evidence>
<dbReference type="SMART" id="SM00156">
    <property type="entry name" value="PP2Ac"/>
    <property type="match status" value="1"/>
</dbReference>
<proteinExistence type="inferred from homology"/>
<evidence type="ECO:0000259" key="9">
    <source>
        <dbReference type="PROSITE" id="PS00125"/>
    </source>
</evidence>
<dbReference type="RefSeq" id="XP_018709565.1">
    <property type="nucleotide sequence ID" value="XM_018858170.1"/>
</dbReference>
<feature type="compositionally biased region" description="Basic and acidic residues" evidence="8">
    <location>
        <begin position="199"/>
        <end position="208"/>
    </location>
</feature>
<feature type="compositionally biased region" description="Low complexity" evidence="8">
    <location>
        <begin position="209"/>
        <end position="219"/>
    </location>
</feature>
<keyword evidence="1" id="KW-0479">Metal-binding</keyword>
<feature type="compositionally biased region" description="Polar residues" evidence="8">
    <location>
        <begin position="1"/>
        <end position="25"/>
    </location>
</feature>
<dbReference type="STRING" id="869754.A0A1A0H505"/>
<dbReference type="FunFam" id="3.60.21.10:FF:000026">
    <property type="entry name" value="Serine/threonine-protein phosphatase"/>
    <property type="match status" value="1"/>
</dbReference>
<dbReference type="EMBL" id="LXTC01000008">
    <property type="protein sequence ID" value="OBA19030.1"/>
    <property type="molecule type" value="Genomic_DNA"/>
</dbReference>
<feature type="compositionally biased region" description="Polar residues" evidence="8">
    <location>
        <begin position="59"/>
        <end position="79"/>
    </location>
</feature>
<reference evidence="10 11" key="1">
    <citation type="submission" date="2016-05" db="EMBL/GenBank/DDBJ databases">
        <title>Comparative genomics of biotechnologically important yeasts.</title>
        <authorList>
            <consortium name="DOE Joint Genome Institute"/>
            <person name="Riley R."/>
            <person name="Haridas S."/>
            <person name="Wolfe K.H."/>
            <person name="Lopes M.R."/>
            <person name="Hittinger C.T."/>
            <person name="Goker M."/>
            <person name="Salamov A."/>
            <person name="Wisecaver J."/>
            <person name="Long T.M."/>
            <person name="Aerts A.L."/>
            <person name="Barry K."/>
            <person name="Choi C."/>
            <person name="Clum A."/>
            <person name="Coughlan A.Y."/>
            <person name="Deshpande S."/>
            <person name="Douglass A.P."/>
            <person name="Hanson S.J."/>
            <person name="Klenk H.-P."/>
            <person name="LaButti K."/>
            <person name="Lapidus A."/>
            <person name="Lindquist E."/>
            <person name="Lipzen A."/>
            <person name="Meier-kolthoff J.P."/>
            <person name="Ohm R.A."/>
            <person name="Otillar R.P."/>
            <person name="Pangilinan J."/>
            <person name="Peng Y."/>
            <person name="Rokas A."/>
            <person name="Rosa C.A."/>
            <person name="Scheuner C."/>
            <person name="Sibirny A.A."/>
            <person name="Slot J.C."/>
            <person name="Stielow J.B."/>
            <person name="Sun H."/>
            <person name="Kurtzman C.P."/>
            <person name="Blackwell M."/>
            <person name="Grigoriev I.V."/>
            <person name="Jeffries T.W."/>
        </authorList>
    </citation>
    <scope>NUCLEOTIDE SEQUENCE [LARGE SCALE GENOMIC DNA]</scope>
    <source>
        <strain evidence="10 11">NRRL YB-4993</strain>
    </source>
</reference>
<name>A0A1A0H505_9ASCO</name>
<evidence type="ECO:0000256" key="2">
    <source>
        <dbReference type="ARBA" id="ARBA00022801"/>
    </source>
</evidence>
<organism evidence="10 11">
    <name type="scientific">Metschnikowia bicuspidata var. bicuspidata NRRL YB-4993</name>
    <dbReference type="NCBI Taxonomy" id="869754"/>
    <lineage>
        <taxon>Eukaryota</taxon>
        <taxon>Fungi</taxon>
        <taxon>Dikarya</taxon>
        <taxon>Ascomycota</taxon>
        <taxon>Saccharomycotina</taxon>
        <taxon>Pichiomycetes</taxon>
        <taxon>Metschnikowiaceae</taxon>
        <taxon>Metschnikowia</taxon>
    </lineage>
</organism>
<dbReference type="InterPro" id="IPR006186">
    <property type="entry name" value="Ser/Thr-sp_prot-phosphatase"/>
</dbReference>
<evidence type="ECO:0000256" key="4">
    <source>
        <dbReference type="ARBA" id="ARBA00023211"/>
    </source>
</evidence>
<dbReference type="GO" id="GO:0090029">
    <property type="term" value="P:negative regulation of pheromone-dependent signal transduction involved in conjugation with cellular fusion"/>
    <property type="evidence" value="ECO:0007669"/>
    <property type="project" value="EnsemblFungi"/>
</dbReference>
<dbReference type="PRINTS" id="PR00114">
    <property type="entry name" value="STPHPHTASE"/>
</dbReference>
<gene>
    <name evidence="10" type="ORF">METBIDRAFT_47469</name>
</gene>
<dbReference type="SUPFAM" id="SSF56300">
    <property type="entry name" value="Metallo-dependent phosphatases"/>
    <property type="match status" value="1"/>
</dbReference>
<comment type="catalytic activity">
    <reaction evidence="6 7">
        <text>O-phospho-L-threonyl-[protein] + H2O = L-threonyl-[protein] + phosphate</text>
        <dbReference type="Rhea" id="RHEA:47004"/>
        <dbReference type="Rhea" id="RHEA-COMP:11060"/>
        <dbReference type="Rhea" id="RHEA-COMP:11605"/>
        <dbReference type="ChEBI" id="CHEBI:15377"/>
        <dbReference type="ChEBI" id="CHEBI:30013"/>
        <dbReference type="ChEBI" id="CHEBI:43474"/>
        <dbReference type="ChEBI" id="CHEBI:61977"/>
        <dbReference type="EC" id="3.1.3.16"/>
    </reaction>
</comment>
<dbReference type="EC" id="3.1.3.16" evidence="7"/>
<dbReference type="Pfam" id="PF00149">
    <property type="entry name" value="Metallophos"/>
    <property type="match status" value="1"/>
</dbReference>
<keyword evidence="11" id="KW-1185">Reference proteome</keyword>
<dbReference type="GO" id="GO:0007059">
    <property type="term" value="P:chromosome segregation"/>
    <property type="evidence" value="ECO:0007669"/>
    <property type="project" value="TreeGrafter"/>
</dbReference>
<dbReference type="GO" id="GO:0046872">
    <property type="term" value="F:metal ion binding"/>
    <property type="evidence" value="ECO:0007669"/>
    <property type="project" value="UniProtKB-KW"/>
</dbReference>
<evidence type="ECO:0000256" key="7">
    <source>
        <dbReference type="RuleBase" id="RU004273"/>
    </source>
</evidence>
<dbReference type="InterPro" id="IPR050341">
    <property type="entry name" value="PP1_catalytic_subunit"/>
</dbReference>
<accession>A0A1A0H505</accession>
<feature type="region of interest" description="Disordered" evidence="8">
    <location>
        <begin position="191"/>
        <end position="220"/>
    </location>
</feature>
<dbReference type="GO" id="GO:0005634">
    <property type="term" value="C:nucleus"/>
    <property type="evidence" value="ECO:0007669"/>
    <property type="project" value="TreeGrafter"/>
</dbReference>
<dbReference type="GeneID" id="30031146"/>
<feature type="region of interest" description="Disordered" evidence="8">
    <location>
        <begin position="1"/>
        <end position="88"/>
    </location>
</feature>
<sequence>MGNSPSKNEPLPNISTSRNVGSSSDVIAGDVESEESSSSALSRPTGNGSDVSSERLSHLSPNDAKSLSIQSTPQNIPSRKNSRRKSSHDLDLEVNIDASMAVLLANNLLQSNQSPSKWKNINTRAVANAPEYSSSLESQKSDILSVSPLFTASERDASLLLSLYSPSTLPTAGKKDTLLVLQLESSLDPIAETSIESTPEPRKPDSKPRSISKSKLLSSAVVKQEPVSPVSVSPPPLPLAKKTDFDIDGIIDRLLTIGRNKVFYKGLKTRKLKDKLPLTTLEIKSVLAKSRSIFMDQPTLLKLSPPVKIVGDIHGQFFDLIRIFESCGYPPYTNYLFLGDYVDRGYKSLEVILLLLCYKIKYPENFFMLRGNHESANITKIYGFYDECKRRLPLISGSHKLWKSFVDVFNTLPIAATINDKIFCIHGGLSPELHSLKQVEQIQRPTDIPDRGLLADLLWSDPDALVRSFSLNNWPKNDRGVSYCFGKKHVDHFLSKFNMDLIVRGHMVVEDGYEFFNKRKLVTVFLAPNYCGDFNNYGAIMSVDKSLCCSFELIKP</sequence>
<dbReference type="PANTHER" id="PTHR11668:SF423">
    <property type="entry name" value="SERINE_THREONINE-PROTEIN PHOSPHATASE PPQ"/>
    <property type="match status" value="1"/>
</dbReference>
<comment type="caution">
    <text evidence="10">The sequence shown here is derived from an EMBL/GenBank/DDBJ whole genome shotgun (WGS) entry which is preliminary data.</text>
</comment>
<keyword evidence="3" id="KW-0904">Protein phosphatase</keyword>
<dbReference type="GO" id="GO:0004722">
    <property type="term" value="F:protein serine/threonine phosphatase activity"/>
    <property type="evidence" value="ECO:0007669"/>
    <property type="project" value="UniProtKB-EC"/>
</dbReference>
<keyword evidence="2 7" id="KW-0378">Hydrolase</keyword>
<dbReference type="Proteomes" id="UP000092555">
    <property type="component" value="Unassembled WGS sequence"/>
</dbReference>
<evidence type="ECO:0000313" key="11">
    <source>
        <dbReference type="Proteomes" id="UP000092555"/>
    </source>
</evidence>
<dbReference type="GO" id="GO:0007346">
    <property type="term" value="P:regulation of mitotic cell cycle"/>
    <property type="evidence" value="ECO:0007669"/>
    <property type="project" value="TreeGrafter"/>
</dbReference>
<evidence type="ECO:0000313" key="10">
    <source>
        <dbReference type="EMBL" id="OBA19030.1"/>
    </source>
</evidence>
<feature type="domain" description="Serine/threonine specific protein phosphatases" evidence="9">
    <location>
        <begin position="369"/>
        <end position="374"/>
    </location>
</feature>
<dbReference type="PROSITE" id="PS00125">
    <property type="entry name" value="SER_THR_PHOSPHATASE"/>
    <property type="match status" value="1"/>
</dbReference>
<evidence type="ECO:0000256" key="6">
    <source>
        <dbReference type="ARBA" id="ARBA00048336"/>
    </source>
</evidence>